<dbReference type="Proteomes" id="UP001328107">
    <property type="component" value="Unassembled WGS sequence"/>
</dbReference>
<dbReference type="AlphaFoldDB" id="A0AAN4Z4S4"/>
<feature type="non-terminal residue" evidence="4">
    <location>
        <position position="235"/>
    </location>
</feature>
<dbReference type="Gene3D" id="3.30.497.10">
    <property type="entry name" value="Antithrombin, subunit I, domain 2"/>
    <property type="match status" value="1"/>
</dbReference>
<dbReference type="InterPro" id="IPR000215">
    <property type="entry name" value="Serpin_fam"/>
</dbReference>
<feature type="domain" description="Serpin" evidence="3">
    <location>
        <begin position="8"/>
        <end position="234"/>
    </location>
</feature>
<dbReference type="InterPro" id="IPR036186">
    <property type="entry name" value="Serpin_sf"/>
</dbReference>
<proteinExistence type="inferred from homology"/>
<evidence type="ECO:0000259" key="3">
    <source>
        <dbReference type="SMART" id="SM00093"/>
    </source>
</evidence>
<protein>
    <recommendedName>
        <fullName evidence="3">Serpin domain-containing protein</fullName>
    </recommendedName>
</protein>
<dbReference type="SUPFAM" id="SSF56574">
    <property type="entry name" value="Serpins"/>
    <property type="match status" value="1"/>
</dbReference>
<dbReference type="PANTHER" id="PTHR11461">
    <property type="entry name" value="SERINE PROTEASE INHIBITOR, SERPIN"/>
    <property type="match status" value="1"/>
</dbReference>
<evidence type="ECO:0000313" key="4">
    <source>
        <dbReference type="EMBL" id="GMR33074.1"/>
    </source>
</evidence>
<gene>
    <name evidence="4" type="ORF">PMAYCL1PPCAC_03269</name>
</gene>
<comment type="caution">
    <text evidence="4">The sequence shown here is derived from an EMBL/GenBank/DDBJ whole genome shotgun (WGS) entry which is preliminary data.</text>
</comment>
<accession>A0AAN4Z4S4</accession>
<dbReference type="EMBL" id="BTRK01000001">
    <property type="protein sequence ID" value="GMR33074.1"/>
    <property type="molecule type" value="Genomic_DNA"/>
</dbReference>
<reference evidence="5" key="1">
    <citation type="submission" date="2022-10" db="EMBL/GenBank/DDBJ databases">
        <title>Genome assembly of Pristionchus species.</title>
        <authorList>
            <person name="Yoshida K."/>
            <person name="Sommer R.J."/>
        </authorList>
    </citation>
    <scope>NUCLEOTIDE SEQUENCE [LARGE SCALE GENOMIC DNA]</scope>
    <source>
        <strain evidence="5">RS5460</strain>
    </source>
</reference>
<dbReference type="CDD" id="cd00172">
    <property type="entry name" value="serpin"/>
    <property type="match status" value="1"/>
</dbReference>
<dbReference type="GO" id="GO:0004867">
    <property type="term" value="F:serine-type endopeptidase inhibitor activity"/>
    <property type="evidence" value="ECO:0007669"/>
    <property type="project" value="InterPro"/>
</dbReference>
<evidence type="ECO:0000256" key="1">
    <source>
        <dbReference type="ARBA" id="ARBA00009500"/>
    </source>
</evidence>
<dbReference type="InterPro" id="IPR042178">
    <property type="entry name" value="Serpin_sf_1"/>
</dbReference>
<sequence length="235" mass="26206">AHTSSLSLALLRHSTLPSQSFVFSPLSLNIALAIDHDGASGTTQHELTNLLLGKYPSEVAAFYSSIIASLHTTEGAGATCNSANRFYVDNTIQLKSDYQKHVEDKYNIAVQNIDLSYKAAAVCEINKYVEEATHGRIKQIASEGNVDGQAIIISVIHFLGKWKRPFRESNTEDGPFKGYNGRRKISFMSQTCYFPLNQSNDIGTFLAMPYQDEQFNFFCFMPDKSSNLDNLRTEL</sequence>
<dbReference type="PANTHER" id="PTHR11461:SF211">
    <property type="entry name" value="GH10112P-RELATED"/>
    <property type="match status" value="1"/>
</dbReference>
<dbReference type="SMART" id="SM00093">
    <property type="entry name" value="SERPIN"/>
    <property type="match status" value="1"/>
</dbReference>
<organism evidence="4 5">
    <name type="scientific">Pristionchus mayeri</name>
    <dbReference type="NCBI Taxonomy" id="1317129"/>
    <lineage>
        <taxon>Eukaryota</taxon>
        <taxon>Metazoa</taxon>
        <taxon>Ecdysozoa</taxon>
        <taxon>Nematoda</taxon>
        <taxon>Chromadorea</taxon>
        <taxon>Rhabditida</taxon>
        <taxon>Rhabditina</taxon>
        <taxon>Diplogasteromorpha</taxon>
        <taxon>Diplogasteroidea</taxon>
        <taxon>Neodiplogasteridae</taxon>
        <taxon>Pristionchus</taxon>
    </lineage>
</organism>
<dbReference type="Pfam" id="PF00079">
    <property type="entry name" value="Serpin"/>
    <property type="match status" value="1"/>
</dbReference>
<dbReference type="GO" id="GO:0005615">
    <property type="term" value="C:extracellular space"/>
    <property type="evidence" value="ECO:0007669"/>
    <property type="project" value="InterPro"/>
</dbReference>
<dbReference type="InterPro" id="IPR042185">
    <property type="entry name" value="Serpin_sf_2"/>
</dbReference>
<evidence type="ECO:0000256" key="2">
    <source>
        <dbReference type="RuleBase" id="RU000411"/>
    </source>
</evidence>
<dbReference type="Gene3D" id="2.30.39.10">
    <property type="entry name" value="Alpha-1-antitrypsin, domain 1"/>
    <property type="match status" value="1"/>
</dbReference>
<feature type="non-terminal residue" evidence="4">
    <location>
        <position position="1"/>
    </location>
</feature>
<keyword evidence="5" id="KW-1185">Reference proteome</keyword>
<dbReference type="InterPro" id="IPR023796">
    <property type="entry name" value="Serpin_dom"/>
</dbReference>
<name>A0AAN4Z4S4_9BILA</name>
<evidence type="ECO:0000313" key="5">
    <source>
        <dbReference type="Proteomes" id="UP001328107"/>
    </source>
</evidence>
<comment type="similarity">
    <text evidence="1 2">Belongs to the serpin family.</text>
</comment>